<feature type="compositionally biased region" description="Polar residues" evidence="1">
    <location>
        <begin position="98"/>
        <end position="108"/>
    </location>
</feature>
<dbReference type="Gene3D" id="3.60.21.70">
    <property type="entry name" value="PhoD-like phosphatase"/>
    <property type="match status" value="1"/>
</dbReference>
<evidence type="ECO:0000256" key="1">
    <source>
        <dbReference type="SAM" id="MobiDB-lite"/>
    </source>
</evidence>
<name>A0A081XK62_STRTO</name>
<evidence type="ECO:0000313" key="3">
    <source>
        <dbReference type="Proteomes" id="UP000028341"/>
    </source>
</evidence>
<accession>A0A081XK62</accession>
<dbReference type="Proteomes" id="UP000028341">
    <property type="component" value="Unassembled WGS sequence"/>
</dbReference>
<dbReference type="EMBL" id="JFCB01000032">
    <property type="protein sequence ID" value="KES03935.1"/>
    <property type="molecule type" value="Genomic_DNA"/>
</dbReference>
<sequence>MTPRTAPPGRLGPSSALASSPPPTHDAELRAGARHLARRRFLTVAGGGDGAEHPANGDTCMRADSHLRFYDGRRGHVRVEPGRENARADFRTVPAVTTPGSPVSTAASFVTEAGSPGPAPV</sequence>
<dbReference type="STRING" id="55952.BU52_27855"/>
<comment type="caution">
    <text evidence="2">The sequence shown here is derived from an EMBL/GenBank/DDBJ whole genome shotgun (WGS) entry which is preliminary data.</text>
</comment>
<dbReference type="AlphaFoldDB" id="A0A081XK62"/>
<protein>
    <submittedName>
        <fullName evidence="2">Uncharacterized protein</fullName>
    </submittedName>
</protein>
<feature type="region of interest" description="Disordered" evidence="1">
    <location>
        <begin position="94"/>
        <end position="121"/>
    </location>
</feature>
<gene>
    <name evidence="2" type="ORF">BU52_27855</name>
</gene>
<evidence type="ECO:0000313" key="2">
    <source>
        <dbReference type="EMBL" id="KES03935.1"/>
    </source>
</evidence>
<feature type="region of interest" description="Disordered" evidence="1">
    <location>
        <begin position="1"/>
        <end position="27"/>
    </location>
</feature>
<dbReference type="eggNOG" id="COG3540">
    <property type="taxonomic scope" value="Bacteria"/>
</dbReference>
<proteinExistence type="predicted"/>
<organism evidence="2 3">
    <name type="scientific">Streptomyces toyocaensis</name>
    <dbReference type="NCBI Taxonomy" id="55952"/>
    <lineage>
        <taxon>Bacteria</taxon>
        <taxon>Bacillati</taxon>
        <taxon>Actinomycetota</taxon>
        <taxon>Actinomycetes</taxon>
        <taxon>Kitasatosporales</taxon>
        <taxon>Streptomycetaceae</taxon>
        <taxon>Streptomyces</taxon>
    </lineage>
</organism>
<keyword evidence="3" id="KW-1185">Reference proteome</keyword>
<reference evidence="2 3" key="1">
    <citation type="submission" date="2014-02" db="EMBL/GenBank/DDBJ databases">
        <title>The genome announcement of Streptomyces toyocaensis NRRL15009.</title>
        <authorList>
            <person name="Hong H.-J."/>
            <person name="Kwun M.J."/>
        </authorList>
    </citation>
    <scope>NUCLEOTIDE SEQUENCE [LARGE SCALE GENOMIC DNA]</scope>
    <source>
        <strain evidence="2 3">NRRL 15009</strain>
    </source>
</reference>
<dbReference type="InterPro" id="IPR038607">
    <property type="entry name" value="PhoD-like_sf"/>
</dbReference>